<evidence type="ECO:0000313" key="5">
    <source>
        <dbReference type="Proteomes" id="UP001412067"/>
    </source>
</evidence>
<reference evidence="4 5" key="1">
    <citation type="journal article" date="2022" name="Nat. Plants">
        <title>Genomes of leafy and leafless Platanthera orchids illuminate the evolution of mycoheterotrophy.</title>
        <authorList>
            <person name="Li M.H."/>
            <person name="Liu K.W."/>
            <person name="Li Z."/>
            <person name="Lu H.C."/>
            <person name="Ye Q.L."/>
            <person name="Zhang D."/>
            <person name="Wang J.Y."/>
            <person name="Li Y.F."/>
            <person name="Zhong Z.M."/>
            <person name="Liu X."/>
            <person name="Yu X."/>
            <person name="Liu D.K."/>
            <person name="Tu X.D."/>
            <person name="Liu B."/>
            <person name="Hao Y."/>
            <person name="Liao X.Y."/>
            <person name="Jiang Y.T."/>
            <person name="Sun W.H."/>
            <person name="Chen J."/>
            <person name="Chen Y.Q."/>
            <person name="Ai Y."/>
            <person name="Zhai J.W."/>
            <person name="Wu S.S."/>
            <person name="Zhou Z."/>
            <person name="Hsiao Y.Y."/>
            <person name="Wu W.L."/>
            <person name="Chen Y.Y."/>
            <person name="Lin Y.F."/>
            <person name="Hsu J.L."/>
            <person name="Li C.Y."/>
            <person name="Wang Z.W."/>
            <person name="Zhao X."/>
            <person name="Zhong W.Y."/>
            <person name="Ma X.K."/>
            <person name="Ma L."/>
            <person name="Huang J."/>
            <person name="Chen G.Z."/>
            <person name="Huang M.Z."/>
            <person name="Huang L."/>
            <person name="Peng D.H."/>
            <person name="Luo Y.B."/>
            <person name="Zou S.Q."/>
            <person name="Chen S.P."/>
            <person name="Lan S."/>
            <person name="Tsai W.C."/>
            <person name="Van de Peer Y."/>
            <person name="Liu Z.J."/>
        </authorList>
    </citation>
    <scope>NUCLEOTIDE SEQUENCE [LARGE SCALE GENOMIC DNA]</scope>
    <source>
        <strain evidence="4">Lor288</strain>
    </source>
</reference>
<evidence type="ECO:0000313" key="4">
    <source>
        <dbReference type="EMBL" id="KAK8965633.1"/>
    </source>
</evidence>
<dbReference type="InterPro" id="IPR014748">
    <property type="entry name" value="Enoyl-CoA_hydra_C"/>
</dbReference>
<dbReference type="EMBL" id="JBBWWR010000006">
    <property type="protein sequence ID" value="KAK8965633.1"/>
    <property type="molecule type" value="Genomic_DNA"/>
</dbReference>
<dbReference type="Gene3D" id="3.90.226.10">
    <property type="entry name" value="2-enoyl-CoA Hydratase, Chain A, domain 1"/>
    <property type="match status" value="1"/>
</dbReference>
<dbReference type="PANTHER" id="PTHR11941">
    <property type="entry name" value="ENOYL-COA HYDRATASE-RELATED"/>
    <property type="match status" value="1"/>
</dbReference>
<dbReference type="InterPro" id="IPR018376">
    <property type="entry name" value="Enoyl-CoA_hyd/isom_CS"/>
</dbReference>
<dbReference type="Pfam" id="PF00378">
    <property type="entry name" value="ECH_1"/>
    <property type="match status" value="1"/>
</dbReference>
<evidence type="ECO:0000256" key="3">
    <source>
        <dbReference type="RuleBase" id="RU003707"/>
    </source>
</evidence>
<sequence length="349" mass="38120">MSRFRILFSRRPRYSEAAARFVHNGRAWRCPPHPSSPAAMAAPCYSRLLFCRTLILQTVPNPVRLERRLASDSGKTFRTPACFHLFYLEVNLHLMADRFSGIMDLKLERADAKNAISKEMVRGLQSAIEEIDKDSSVKVVLISSSVPRVFCAGADLKERRLMTASEIKQFVNSLRSTFSSLEALAIPTIAVIEGAALGGGLEMALSCDLRVCGEDATFSMPETGLAIIPGAGGTQRLPRIVGISVAKELIFTARRCPGREALSIGLVNYCVPAGSAYNKALQIARDMNDKGPLAIKMAKKAIDEGMLQVDFSSAMSIEGDCYGQLLHSQDRLEGLAAFAEKRKAQYAGK</sequence>
<dbReference type="PROSITE" id="PS00166">
    <property type="entry name" value="ENOYL_COA_HYDRATASE"/>
    <property type="match status" value="1"/>
</dbReference>
<evidence type="ECO:0000256" key="1">
    <source>
        <dbReference type="ARBA" id="ARBA00005254"/>
    </source>
</evidence>
<dbReference type="PANTHER" id="PTHR11941:SF171">
    <property type="entry name" value="SD19268P"/>
    <property type="match status" value="1"/>
</dbReference>
<organism evidence="4 5">
    <name type="scientific">Platanthera guangdongensis</name>
    <dbReference type="NCBI Taxonomy" id="2320717"/>
    <lineage>
        <taxon>Eukaryota</taxon>
        <taxon>Viridiplantae</taxon>
        <taxon>Streptophyta</taxon>
        <taxon>Embryophyta</taxon>
        <taxon>Tracheophyta</taxon>
        <taxon>Spermatophyta</taxon>
        <taxon>Magnoliopsida</taxon>
        <taxon>Liliopsida</taxon>
        <taxon>Asparagales</taxon>
        <taxon>Orchidaceae</taxon>
        <taxon>Orchidoideae</taxon>
        <taxon>Orchideae</taxon>
        <taxon>Orchidinae</taxon>
        <taxon>Platanthera</taxon>
    </lineage>
</organism>
<dbReference type="Proteomes" id="UP001412067">
    <property type="component" value="Unassembled WGS sequence"/>
</dbReference>
<dbReference type="Gene3D" id="1.10.12.10">
    <property type="entry name" value="Lyase 2-enoyl-coa Hydratase, Chain A, domain 2"/>
    <property type="match status" value="1"/>
</dbReference>
<accession>A0ABR2MRR1</accession>
<dbReference type="InterPro" id="IPR001753">
    <property type="entry name" value="Enoyl-CoA_hydra/iso"/>
</dbReference>
<evidence type="ECO:0000256" key="2">
    <source>
        <dbReference type="ARBA" id="ARBA00023239"/>
    </source>
</evidence>
<dbReference type="SUPFAM" id="SSF52096">
    <property type="entry name" value="ClpP/crotonase"/>
    <property type="match status" value="1"/>
</dbReference>
<gene>
    <name evidence="4" type="ORF">KSP40_PGU019847</name>
</gene>
<protein>
    <submittedName>
        <fullName evidence="4">Uncharacterized protein</fullName>
    </submittedName>
</protein>
<dbReference type="CDD" id="cd06558">
    <property type="entry name" value="crotonase-like"/>
    <property type="match status" value="1"/>
</dbReference>
<comment type="caution">
    <text evidence="4">The sequence shown here is derived from an EMBL/GenBank/DDBJ whole genome shotgun (WGS) entry which is preliminary data.</text>
</comment>
<name>A0ABR2MRR1_9ASPA</name>
<comment type="similarity">
    <text evidence="1 3">Belongs to the enoyl-CoA hydratase/isomerase family.</text>
</comment>
<proteinExistence type="inferred from homology"/>
<keyword evidence="2" id="KW-0456">Lyase</keyword>
<dbReference type="InterPro" id="IPR029045">
    <property type="entry name" value="ClpP/crotonase-like_dom_sf"/>
</dbReference>
<keyword evidence="5" id="KW-1185">Reference proteome</keyword>